<evidence type="ECO:0000313" key="2">
    <source>
        <dbReference type="Proteomes" id="UP001239111"/>
    </source>
</evidence>
<reference evidence="1" key="1">
    <citation type="submission" date="2023-04" db="EMBL/GenBank/DDBJ databases">
        <title>A chromosome-level genome assembly of the parasitoid wasp Eretmocerus hayati.</title>
        <authorList>
            <person name="Zhong Y."/>
            <person name="Liu S."/>
            <person name="Liu Y."/>
        </authorList>
    </citation>
    <scope>NUCLEOTIDE SEQUENCE</scope>
    <source>
        <strain evidence="1">ZJU_SS_LIU_2023</strain>
    </source>
</reference>
<sequence length="131" mass="15445">MNPLKLRFLTERYEKELLGLKLQEEFIALPGQTPVSGKFYAKHDAPLPNHVAPAEYIKIVQRSTSVTPKENYDFPPPCVNMEYGWFIEPLIPRSRDPRLHFPLSQCDFIKTEIYIREMQKKMPKPKKEEQK</sequence>
<comment type="caution">
    <text evidence="1">The sequence shown here is derived from an EMBL/GenBank/DDBJ whole genome shotgun (WGS) entry which is preliminary data.</text>
</comment>
<accession>A0ACC2N7Y7</accession>
<evidence type="ECO:0000313" key="1">
    <source>
        <dbReference type="EMBL" id="KAJ8666843.1"/>
    </source>
</evidence>
<proteinExistence type="predicted"/>
<gene>
    <name evidence="1" type="ORF">QAD02_008505</name>
</gene>
<keyword evidence="2" id="KW-1185">Reference proteome</keyword>
<protein>
    <submittedName>
        <fullName evidence="1">Uncharacterized protein</fullName>
    </submittedName>
</protein>
<name>A0ACC2N7Y7_9HYME</name>
<dbReference type="EMBL" id="CM056744">
    <property type="protein sequence ID" value="KAJ8666843.1"/>
    <property type="molecule type" value="Genomic_DNA"/>
</dbReference>
<organism evidence="1 2">
    <name type="scientific">Eretmocerus hayati</name>
    <dbReference type="NCBI Taxonomy" id="131215"/>
    <lineage>
        <taxon>Eukaryota</taxon>
        <taxon>Metazoa</taxon>
        <taxon>Ecdysozoa</taxon>
        <taxon>Arthropoda</taxon>
        <taxon>Hexapoda</taxon>
        <taxon>Insecta</taxon>
        <taxon>Pterygota</taxon>
        <taxon>Neoptera</taxon>
        <taxon>Endopterygota</taxon>
        <taxon>Hymenoptera</taxon>
        <taxon>Apocrita</taxon>
        <taxon>Proctotrupomorpha</taxon>
        <taxon>Chalcidoidea</taxon>
        <taxon>Aphelinidae</taxon>
        <taxon>Aphelininae</taxon>
        <taxon>Eretmocerus</taxon>
    </lineage>
</organism>
<dbReference type="Proteomes" id="UP001239111">
    <property type="component" value="Chromosome 4"/>
</dbReference>